<evidence type="ECO:0000256" key="2">
    <source>
        <dbReference type="ARBA" id="ARBA00022448"/>
    </source>
</evidence>
<organism evidence="12 13">
    <name type="scientific">Sporanaerobacter acetigenes DSM 13106</name>
    <dbReference type="NCBI Taxonomy" id="1123281"/>
    <lineage>
        <taxon>Bacteria</taxon>
        <taxon>Bacillati</taxon>
        <taxon>Bacillota</taxon>
        <taxon>Tissierellia</taxon>
        <taxon>Tissierellales</taxon>
        <taxon>Sporanaerobacteraceae</taxon>
        <taxon>Sporanaerobacter</taxon>
    </lineage>
</organism>
<dbReference type="Proteomes" id="UP000184389">
    <property type="component" value="Unassembled WGS sequence"/>
</dbReference>
<reference evidence="12 13" key="1">
    <citation type="submission" date="2016-11" db="EMBL/GenBank/DDBJ databases">
        <authorList>
            <person name="Jaros S."/>
            <person name="Januszkiewicz K."/>
            <person name="Wedrychowicz H."/>
        </authorList>
    </citation>
    <scope>NUCLEOTIDE SEQUENCE [LARGE SCALE GENOMIC DNA]</scope>
    <source>
        <strain evidence="12 13">DSM 13106</strain>
    </source>
</reference>
<evidence type="ECO:0000313" key="12">
    <source>
        <dbReference type="EMBL" id="SHH44222.1"/>
    </source>
</evidence>
<evidence type="ECO:0000256" key="9">
    <source>
        <dbReference type="ARBA" id="ARBA00041175"/>
    </source>
</evidence>
<keyword evidence="13" id="KW-1185">Reference proteome</keyword>
<dbReference type="PANTHER" id="PTHR36203:SF1">
    <property type="entry name" value="ASCORBATE-SPECIFIC PTS SYSTEM EIIA COMPONENT"/>
    <property type="match status" value="1"/>
</dbReference>
<protein>
    <recommendedName>
        <fullName evidence="9">Ascorbate-specific PTS system EIIA component</fullName>
    </recommendedName>
    <alternativeName>
        <fullName evidence="10">Ascorbate-specific phosphotransferase enzyme IIA component</fullName>
    </alternativeName>
</protein>
<evidence type="ECO:0000256" key="10">
    <source>
        <dbReference type="ARBA" id="ARBA00042072"/>
    </source>
</evidence>
<name>A0A1M5T0R1_9FIRM</name>
<evidence type="ECO:0000313" key="13">
    <source>
        <dbReference type="Proteomes" id="UP000184389"/>
    </source>
</evidence>
<keyword evidence="2" id="KW-0813">Transport</keyword>
<dbReference type="SUPFAM" id="SSF55804">
    <property type="entry name" value="Phoshotransferase/anion transport protein"/>
    <property type="match status" value="1"/>
</dbReference>
<comment type="function">
    <text evidence="8">The phosphoenolpyruvate-dependent sugar phosphotransferase system (sugar PTS), a major carbohydrate active transport system, catalyzes the phosphorylation of incoming sugar substrates concomitantly with their translocation across the cell membrane. The enzyme II UlaABC PTS system is involved in ascorbate transport.</text>
</comment>
<comment type="subcellular location">
    <subcellularLocation>
        <location evidence="1">Cytoplasm</location>
    </subcellularLocation>
</comment>
<dbReference type="PROSITE" id="PS51094">
    <property type="entry name" value="PTS_EIIA_TYPE_2"/>
    <property type="match status" value="1"/>
</dbReference>
<dbReference type="PANTHER" id="PTHR36203">
    <property type="entry name" value="ASCORBATE-SPECIFIC PTS SYSTEM EIIA COMPONENT"/>
    <property type="match status" value="1"/>
</dbReference>
<accession>A0A1M5T0R1</accession>
<keyword evidence="5" id="KW-0808">Transferase</keyword>
<dbReference type="InterPro" id="IPR016152">
    <property type="entry name" value="PTrfase/Anion_transptr"/>
</dbReference>
<dbReference type="Gene3D" id="3.40.930.10">
    <property type="entry name" value="Mannitol-specific EII, Chain A"/>
    <property type="match status" value="1"/>
</dbReference>
<dbReference type="OrthoDB" id="369398at2"/>
<evidence type="ECO:0000256" key="6">
    <source>
        <dbReference type="ARBA" id="ARBA00022683"/>
    </source>
</evidence>
<evidence type="ECO:0000256" key="4">
    <source>
        <dbReference type="ARBA" id="ARBA00022553"/>
    </source>
</evidence>
<dbReference type="STRING" id="1123281.SAMN02745180_00338"/>
<dbReference type="CDD" id="cd00211">
    <property type="entry name" value="PTS_IIA_fru"/>
    <property type="match status" value="1"/>
</dbReference>
<keyword evidence="7" id="KW-0418">Kinase</keyword>
<dbReference type="EMBL" id="FQXR01000002">
    <property type="protein sequence ID" value="SHH44222.1"/>
    <property type="molecule type" value="Genomic_DNA"/>
</dbReference>
<proteinExistence type="predicted"/>
<sequence length="148" mass="16716">MAEEKIMNIENIKLKVKANDWKEAIRKSGGILEENGYVKNKYIEDMIKAVENLGPYIVISPHIAIAHARPSDDVLKDGMSLAILEKPIKFGNKENDPVDIVFSLCAKSQQSHLKALEHLAKVLEDGENIHILRNTEDINEVYNLLNKN</sequence>
<evidence type="ECO:0000256" key="5">
    <source>
        <dbReference type="ARBA" id="ARBA00022679"/>
    </source>
</evidence>
<evidence type="ECO:0000256" key="8">
    <source>
        <dbReference type="ARBA" id="ARBA00037387"/>
    </source>
</evidence>
<evidence type="ECO:0000256" key="7">
    <source>
        <dbReference type="ARBA" id="ARBA00022777"/>
    </source>
</evidence>
<evidence type="ECO:0000256" key="3">
    <source>
        <dbReference type="ARBA" id="ARBA00022490"/>
    </source>
</evidence>
<dbReference type="AlphaFoldDB" id="A0A1M5T0R1"/>
<evidence type="ECO:0000256" key="1">
    <source>
        <dbReference type="ARBA" id="ARBA00004496"/>
    </source>
</evidence>
<keyword evidence="3" id="KW-0963">Cytoplasm</keyword>
<dbReference type="InterPro" id="IPR002178">
    <property type="entry name" value="PTS_EIIA_type-2_dom"/>
</dbReference>
<dbReference type="GO" id="GO:0016301">
    <property type="term" value="F:kinase activity"/>
    <property type="evidence" value="ECO:0007669"/>
    <property type="project" value="UniProtKB-KW"/>
</dbReference>
<keyword evidence="6" id="KW-0598">Phosphotransferase system</keyword>
<gene>
    <name evidence="12" type="ORF">SAMN02745180_00338</name>
</gene>
<dbReference type="InterPro" id="IPR051351">
    <property type="entry name" value="Ascorbate-PTS_EIIA_comp"/>
</dbReference>
<dbReference type="GO" id="GO:0009401">
    <property type="term" value="P:phosphoenolpyruvate-dependent sugar phosphotransferase system"/>
    <property type="evidence" value="ECO:0007669"/>
    <property type="project" value="UniProtKB-KW"/>
</dbReference>
<evidence type="ECO:0000259" key="11">
    <source>
        <dbReference type="PROSITE" id="PS51094"/>
    </source>
</evidence>
<keyword evidence="4" id="KW-0597">Phosphoprotein</keyword>
<dbReference type="Pfam" id="PF00359">
    <property type="entry name" value="PTS_EIIA_2"/>
    <property type="match status" value="1"/>
</dbReference>
<dbReference type="RefSeq" id="WP_072742785.1">
    <property type="nucleotide sequence ID" value="NZ_FQXR01000002.1"/>
</dbReference>
<dbReference type="GO" id="GO:0005737">
    <property type="term" value="C:cytoplasm"/>
    <property type="evidence" value="ECO:0007669"/>
    <property type="project" value="UniProtKB-SubCell"/>
</dbReference>
<feature type="domain" description="PTS EIIA type-2" evidence="11">
    <location>
        <begin position="5"/>
        <end position="148"/>
    </location>
</feature>